<sequence length="104" mass="10856">MNSIPEISAALRSQLQQSGRTGQSLREAAGLSRQTFANVMGGENDFKLSTLLALADRLGLELLLLPKGAARGLAPEDEGGPVVETLVDLARQRAAGQTPEGEAS</sequence>
<dbReference type="RefSeq" id="WP_088449202.1">
    <property type="nucleotide sequence ID" value="NZ_JACHXO010000001.1"/>
</dbReference>
<proteinExistence type="predicted"/>
<gene>
    <name evidence="1" type="ORF">FHS28_000540</name>
</gene>
<name>A0ABR6GM30_9BURK</name>
<evidence type="ECO:0000313" key="1">
    <source>
        <dbReference type="EMBL" id="MBB3193175.1"/>
    </source>
</evidence>
<dbReference type="Proteomes" id="UP000574369">
    <property type="component" value="Unassembled WGS sequence"/>
</dbReference>
<evidence type="ECO:0000313" key="2">
    <source>
        <dbReference type="Proteomes" id="UP000574369"/>
    </source>
</evidence>
<comment type="caution">
    <text evidence="1">The sequence shown here is derived from an EMBL/GenBank/DDBJ whole genome shotgun (WGS) entry which is preliminary data.</text>
</comment>
<accession>A0ABR6GM30</accession>
<reference evidence="1 2" key="1">
    <citation type="submission" date="2020-08" db="EMBL/GenBank/DDBJ databases">
        <title>Genomic Encyclopedia of Type Strains, Phase III (KMG-III): the genomes of soil and plant-associated and newly described type strains.</title>
        <authorList>
            <person name="Whitman W."/>
        </authorList>
    </citation>
    <scope>NUCLEOTIDE SEQUENCE [LARGE SCALE GENOMIC DNA]</scope>
    <source>
        <strain evidence="1 2">CECT 7247</strain>
    </source>
</reference>
<dbReference type="EMBL" id="JACHXO010000001">
    <property type="protein sequence ID" value="MBB3193175.1"/>
    <property type="molecule type" value="Genomic_DNA"/>
</dbReference>
<dbReference type="InterPro" id="IPR010982">
    <property type="entry name" value="Lambda_DNA-bd_dom_sf"/>
</dbReference>
<dbReference type="Gene3D" id="1.10.260.40">
    <property type="entry name" value="lambda repressor-like DNA-binding domains"/>
    <property type="match status" value="1"/>
</dbReference>
<organism evidence="1 2">
    <name type="scientific">Roseateles terrae</name>
    <dbReference type="NCBI Taxonomy" id="431060"/>
    <lineage>
        <taxon>Bacteria</taxon>
        <taxon>Pseudomonadati</taxon>
        <taxon>Pseudomonadota</taxon>
        <taxon>Betaproteobacteria</taxon>
        <taxon>Burkholderiales</taxon>
        <taxon>Sphaerotilaceae</taxon>
        <taxon>Roseateles</taxon>
    </lineage>
</organism>
<protein>
    <submittedName>
        <fullName evidence="1">Transcriptional regulator with XRE-family HTH domain</fullName>
    </submittedName>
</protein>
<dbReference type="SUPFAM" id="SSF47413">
    <property type="entry name" value="lambda repressor-like DNA-binding domains"/>
    <property type="match status" value="1"/>
</dbReference>
<keyword evidence="2" id="KW-1185">Reference proteome</keyword>